<feature type="transmembrane region" description="Helical" evidence="1">
    <location>
        <begin position="46"/>
        <end position="68"/>
    </location>
</feature>
<dbReference type="GeneID" id="85386403"/>
<accession>A0AAD8UMM5</accession>
<keyword evidence="1" id="KW-1133">Transmembrane helix</keyword>
<keyword evidence="1" id="KW-0472">Membrane</keyword>
<gene>
    <name evidence="2" type="ORF">BDZ83DRAFT_348584</name>
</gene>
<evidence type="ECO:0000313" key="3">
    <source>
        <dbReference type="Proteomes" id="UP001244207"/>
    </source>
</evidence>
<feature type="transmembrane region" description="Helical" evidence="1">
    <location>
        <begin position="89"/>
        <end position="106"/>
    </location>
</feature>
<comment type="caution">
    <text evidence="2">The sequence shown here is derived from an EMBL/GenBank/DDBJ whole genome shotgun (WGS) entry which is preliminary data.</text>
</comment>
<proteinExistence type="predicted"/>
<keyword evidence="3" id="KW-1185">Reference proteome</keyword>
<organism evidence="2 3">
    <name type="scientific">Glomerella acutata</name>
    <name type="common">Colletotrichum acutatum</name>
    <dbReference type="NCBI Taxonomy" id="27357"/>
    <lineage>
        <taxon>Eukaryota</taxon>
        <taxon>Fungi</taxon>
        <taxon>Dikarya</taxon>
        <taxon>Ascomycota</taxon>
        <taxon>Pezizomycotina</taxon>
        <taxon>Sordariomycetes</taxon>
        <taxon>Hypocreomycetidae</taxon>
        <taxon>Glomerellales</taxon>
        <taxon>Glomerellaceae</taxon>
        <taxon>Colletotrichum</taxon>
        <taxon>Colletotrichum acutatum species complex</taxon>
    </lineage>
</organism>
<sequence length="128" mass="14011">MRACASLEGAANSPPLVCGKVLSWAVRQAVKTDNGNRGGEEATSRFLFLFYMASARQSLSTLLFLFLSRYLYRRRAAASRFCKTLRQRAVAWIGVVSVAFAGKAFAPVGSTYGRGLARLRGWTNGKKP</sequence>
<dbReference type="Proteomes" id="UP001244207">
    <property type="component" value="Unassembled WGS sequence"/>
</dbReference>
<evidence type="ECO:0000313" key="2">
    <source>
        <dbReference type="EMBL" id="KAK1724609.1"/>
    </source>
</evidence>
<protein>
    <submittedName>
        <fullName evidence="2">Uncharacterized protein</fullName>
    </submittedName>
</protein>
<keyword evidence="1" id="KW-0812">Transmembrane</keyword>
<evidence type="ECO:0000256" key="1">
    <source>
        <dbReference type="SAM" id="Phobius"/>
    </source>
</evidence>
<dbReference type="RefSeq" id="XP_060364664.1">
    <property type="nucleotide sequence ID" value="XM_060502504.1"/>
</dbReference>
<reference evidence="2" key="1">
    <citation type="submission" date="2021-12" db="EMBL/GenBank/DDBJ databases">
        <title>Comparative genomics, transcriptomics and evolutionary studies reveal genomic signatures of adaptation to plant cell wall in hemibiotrophic fungi.</title>
        <authorList>
            <consortium name="DOE Joint Genome Institute"/>
            <person name="Baroncelli R."/>
            <person name="Diaz J.F."/>
            <person name="Benocci T."/>
            <person name="Peng M."/>
            <person name="Battaglia E."/>
            <person name="Haridas S."/>
            <person name="Andreopoulos W."/>
            <person name="Labutti K."/>
            <person name="Pangilinan J."/>
            <person name="Floch G.L."/>
            <person name="Makela M.R."/>
            <person name="Henrissat B."/>
            <person name="Grigoriev I.V."/>
            <person name="Crouch J.A."/>
            <person name="De Vries R.P."/>
            <person name="Sukno S.A."/>
            <person name="Thon M.R."/>
        </authorList>
    </citation>
    <scope>NUCLEOTIDE SEQUENCE</scope>
    <source>
        <strain evidence="2">CBS 112980</strain>
    </source>
</reference>
<dbReference type="EMBL" id="JAHMHS010000050">
    <property type="protein sequence ID" value="KAK1724609.1"/>
    <property type="molecule type" value="Genomic_DNA"/>
</dbReference>
<dbReference type="AlphaFoldDB" id="A0AAD8UMM5"/>
<name>A0AAD8UMM5_GLOAC</name>